<dbReference type="SUPFAM" id="SSF50685">
    <property type="entry name" value="Barwin-like endoglucanases"/>
    <property type="match status" value="1"/>
</dbReference>
<dbReference type="PRINTS" id="PR01226">
    <property type="entry name" value="EXPANSIN"/>
</dbReference>
<dbReference type="CDD" id="cd22274">
    <property type="entry name" value="DPBB_EXPA_N"/>
    <property type="match status" value="1"/>
</dbReference>
<dbReference type="PANTHER" id="PTHR31867">
    <property type="entry name" value="EXPANSIN-A15"/>
    <property type="match status" value="1"/>
</dbReference>
<evidence type="ECO:0000256" key="6">
    <source>
        <dbReference type="ARBA" id="ARBA00023316"/>
    </source>
</evidence>
<dbReference type="PROSITE" id="PS50843">
    <property type="entry name" value="EXPANSIN_CBD"/>
    <property type="match status" value="1"/>
</dbReference>
<comment type="caution">
    <text evidence="10">The sequence shown here is derived from an EMBL/GenBank/DDBJ whole genome shotgun (WGS) entry which is preliminary data.</text>
</comment>
<evidence type="ECO:0000256" key="2">
    <source>
        <dbReference type="ARBA" id="ARBA00022512"/>
    </source>
</evidence>
<dbReference type="Proteomes" id="UP001370490">
    <property type="component" value="Unassembled WGS sequence"/>
</dbReference>
<dbReference type="InterPro" id="IPR007118">
    <property type="entry name" value="Expan_Lol_pI"/>
</dbReference>
<name>A0AAN8YS60_9MAGN</name>
<sequence length="234" mass="25428">MFMASLYVASGLDTQWHDARATFYGDMGGNETMGGACGYGDLFKQGYGLETTALSSALFNNGATCGACYEIMCVNAPQSCKPGSITVTATNHCPPNSMGGWCNPPRQHFDLSQAMFVKIAQYQAGVVPVKYRRVTCQKRGGIKFEISGNPSFNLVLVYNVGGAGDVWDLKIKGSATGWITMKRNWGQKWETGVVLQGQSLSFRVTTSDGQWVELDNVAPANWQFGQAFEGNRNL</sequence>
<dbReference type="PRINTS" id="PR01225">
    <property type="entry name" value="EXPANSNFAMLY"/>
</dbReference>
<evidence type="ECO:0000259" key="9">
    <source>
        <dbReference type="PROSITE" id="PS50843"/>
    </source>
</evidence>
<feature type="domain" description="Expansin-like EG45" evidence="8">
    <location>
        <begin position="34"/>
        <end position="141"/>
    </location>
</feature>
<comment type="function">
    <text evidence="7">Causes loosening and extension of plant cell walls by disrupting non-covalent bonding between cellulose microfibrils and matrix glucans. No enzymatic activity has been found.</text>
</comment>
<dbReference type="GO" id="GO:0016020">
    <property type="term" value="C:membrane"/>
    <property type="evidence" value="ECO:0007669"/>
    <property type="project" value="UniProtKB-SubCell"/>
</dbReference>
<dbReference type="GO" id="GO:0009664">
    <property type="term" value="P:plant-type cell wall organization"/>
    <property type="evidence" value="ECO:0007669"/>
    <property type="project" value="InterPro"/>
</dbReference>
<evidence type="ECO:0000259" key="8">
    <source>
        <dbReference type="PROSITE" id="PS50842"/>
    </source>
</evidence>
<evidence type="ECO:0000313" key="10">
    <source>
        <dbReference type="EMBL" id="KAK6913334.1"/>
    </source>
</evidence>
<organism evidence="10 11">
    <name type="scientific">Dillenia turbinata</name>
    <dbReference type="NCBI Taxonomy" id="194707"/>
    <lineage>
        <taxon>Eukaryota</taxon>
        <taxon>Viridiplantae</taxon>
        <taxon>Streptophyta</taxon>
        <taxon>Embryophyta</taxon>
        <taxon>Tracheophyta</taxon>
        <taxon>Spermatophyta</taxon>
        <taxon>Magnoliopsida</taxon>
        <taxon>eudicotyledons</taxon>
        <taxon>Gunneridae</taxon>
        <taxon>Pentapetalae</taxon>
        <taxon>Dilleniales</taxon>
        <taxon>Dilleniaceae</taxon>
        <taxon>Dillenia</taxon>
    </lineage>
</organism>
<evidence type="ECO:0000256" key="1">
    <source>
        <dbReference type="ARBA" id="ARBA00005392"/>
    </source>
</evidence>
<accession>A0AAN8YS60</accession>
<dbReference type="GO" id="GO:0005576">
    <property type="term" value="C:extracellular region"/>
    <property type="evidence" value="ECO:0007669"/>
    <property type="project" value="InterPro"/>
</dbReference>
<evidence type="ECO:0000256" key="4">
    <source>
        <dbReference type="ARBA" id="ARBA00022729"/>
    </source>
</evidence>
<keyword evidence="4" id="KW-0732">Signal</keyword>
<dbReference type="Pfam" id="PF01357">
    <property type="entry name" value="Expansin_C"/>
    <property type="match status" value="1"/>
</dbReference>
<evidence type="ECO:0000256" key="7">
    <source>
        <dbReference type="RuleBase" id="RU365023"/>
    </source>
</evidence>
<dbReference type="InterPro" id="IPR009009">
    <property type="entry name" value="RlpA-like_DPBB"/>
</dbReference>
<evidence type="ECO:0000256" key="5">
    <source>
        <dbReference type="ARBA" id="ARBA00023136"/>
    </source>
</evidence>
<evidence type="ECO:0000313" key="11">
    <source>
        <dbReference type="Proteomes" id="UP001370490"/>
    </source>
</evidence>
<dbReference type="SMART" id="SM00837">
    <property type="entry name" value="DPBB_1"/>
    <property type="match status" value="1"/>
</dbReference>
<keyword evidence="5" id="KW-0472">Membrane</keyword>
<protein>
    <recommendedName>
        <fullName evidence="7">Expansin</fullName>
    </recommendedName>
</protein>
<dbReference type="Gene3D" id="2.60.40.760">
    <property type="entry name" value="Expansin, cellulose-binding-like domain"/>
    <property type="match status" value="1"/>
</dbReference>
<keyword evidence="6 7" id="KW-0961">Cell wall biogenesis/degradation</keyword>
<comment type="similarity">
    <text evidence="1 7">Belongs to the expansin family. Expansin A subfamily.</text>
</comment>
<dbReference type="AlphaFoldDB" id="A0AAN8YS60"/>
<dbReference type="InterPro" id="IPR036749">
    <property type="entry name" value="Expansin_CBD_sf"/>
</dbReference>
<dbReference type="InterPro" id="IPR002963">
    <property type="entry name" value="Expansin"/>
</dbReference>
<feature type="domain" description="Expansin-like CBD" evidence="9">
    <location>
        <begin position="151"/>
        <end position="230"/>
    </location>
</feature>
<gene>
    <name evidence="10" type="ORF">RJ641_022935</name>
</gene>
<proteinExistence type="inferred from homology"/>
<dbReference type="Pfam" id="PF03330">
    <property type="entry name" value="DPBB_1"/>
    <property type="match status" value="1"/>
</dbReference>
<dbReference type="PROSITE" id="PS50842">
    <property type="entry name" value="EXPANSIN_EG45"/>
    <property type="match status" value="1"/>
</dbReference>
<dbReference type="EMBL" id="JBAMMX010000027">
    <property type="protein sequence ID" value="KAK6913334.1"/>
    <property type="molecule type" value="Genomic_DNA"/>
</dbReference>
<dbReference type="SUPFAM" id="SSF49590">
    <property type="entry name" value="PHL pollen allergen"/>
    <property type="match status" value="1"/>
</dbReference>
<keyword evidence="2 7" id="KW-0134">Cell wall</keyword>
<dbReference type="InterPro" id="IPR036908">
    <property type="entry name" value="RlpA-like_sf"/>
</dbReference>
<keyword evidence="3 7" id="KW-0964">Secreted</keyword>
<dbReference type="InterPro" id="IPR007117">
    <property type="entry name" value="Expansin_CBD"/>
</dbReference>
<dbReference type="Gene3D" id="2.40.40.10">
    <property type="entry name" value="RlpA-like domain"/>
    <property type="match status" value="1"/>
</dbReference>
<comment type="subcellular location">
    <subcellularLocation>
        <location evidence="7">Secreted</location>
        <location evidence="7">Cell wall</location>
    </subcellularLocation>
    <subcellularLocation>
        <location evidence="7">Membrane</location>
        <topology evidence="7">Peripheral membrane protein</topology>
    </subcellularLocation>
</comment>
<evidence type="ECO:0000256" key="3">
    <source>
        <dbReference type="ARBA" id="ARBA00022525"/>
    </source>
</evidence>
<dbReference type="GO" id="GO:0009653">
    <property type="term" value="P:anatomical structure morphogenesis"/>
    <property type="evidence" value="ECO:0007669"/>
    <property type="project" value="UniProtKB-ARBA"/>
</dbReference>
<reference evidence="10 11" key="1">
    <citation type="submission" date="2023-12" db="EMBL/GenBank/DDBJ databases">
        <title>A high-quality genome assembly for Dillenia turbinata (Dilleniales).</title>
        <authorList>
            <person name="Chanderbali A."/>
        </authorList>
    </citation>
    <scope>NUCLEOTIDE SEQUENCE [LARGE SCALE GENOMIC DNA]</scope>
    <source>
        <strain evidence="10">LSX21</strain>
        <tissue evidence="10">Leaf</tissue>
    </source>
</reference>
<dbReference type="InterPro" id="IPR007112">
    <property type="entry name" value="Expansin/allergen_DPBB_dom"/>
</dbReference>
<keyword evidence="11" id="KW-1185">Reference proteome</keyword>